<organism evidence="1 2">
    <name type="scientific">Tengunoibacter tsumagoiensis</name>
    <dbReference type="NCBI Taxonomy" id="2014871"/>
    <lineage>
        <taxon>Bacteria</taxon>
        <taxon>Bacillati</taxon>
        <taxon>Chloroflexota</taxon>
        <taxon>Ktedonobacteria</taxon>
        <taxon>Ktedonobacterales</taxon>
        <taxon>Dictyobacteraceae</taxon>
        <taxon>Tengunoibacter</taxon>
    </lineage>
</organism>
<reference evidence="2" key="1">
    <citation type="submission" date="2018-12" db="EMBL/GenBank/DDBJ databases">
        <title>Tengunoibacter tsumagoiensis gen. nov., sp. nov., Dictyobacter kobayashii sp. nov., D. alpinus sp. nov., and D. joshuensis sp. nov. and description of Dictyobacteraceae fam. nov. within the order Ktedonobacterales isolated from Tengu-no-mugimeshi.</title>
        <authorList>
            <person name="Wang C.M."/>
            <person name="Zheng Y."/>
            <person name="Sakai Y."/>
            <person name="Toyoda A."/>
            <person name="Minakuchi Y."/>
            <person name="Abe K."/>
            <person name="Yokota A."/>
            <person name="Yabe S."/>
        </authorList>
    </citation>
    <scope>NUCLEOTIDE SEQUENCE [LARGE SCALE GENOMIC DNA]</scope>
    <source>
        <strain evidence="2">Uno3</strain>
    </source>
</reference>
<dbReference type="Gene3D" id="3.10.450.50">
    <property type="match status" value="1"/>
</dbReference>
<name>A0A402A3S4_9CHLR</name>
<dbReference type="PANTHER" id="PTHR38436">
    <property type="entry name" value="POLYKETIDE CYCLASE SNOAL-LIKE DOMAIN"/>
    <property type="match status" value="1"/>
</dbReference>
<dbReference type="Pfam" id="PF07366">
    <property type="entry name" value="SnoaL"/>
    <property type="match status" value="1"/>
</dbReference>
<dbReference type="EMBL" id="BIFR01000001">
    <property type="protein sequence ID" value="GCE13699.1"/>
    <property type="molecule type" value="Genomic_DNA"/>
</dbReference>
<dbReference type="SUPFAM" id="SSF54427">
    <property type="entry name" value="NTF2-like"/>
    <property type="match status" value="1"/>
</dbReference>
<comment type="caution">
    <text evidence="1">The sequence shown here is derived from an EMBL/GenBank/DDBJ whole genome shotgun (WGS) entry which is preliminary data.</text>
</comment>
<keyword evidence="2" id="KW-1185">Reference proteome</keyword>
<dbReference type="PANTHER" id="PTHR38436:SF1">
    <property type="entry name" value="ESTER CYCLASE"/>
    <property type="match status" value="1"/>
</dbReference>
<dbReference type="RefSeq" id="WP_126581203.1">
    <property type="nucleotide sequence ID" value="NZ_BIFR01000001.1"/>
</dbReference>
<dbReference type="OrthoDB" id="158434at2"/>
<dbReference type="InterPro" id="IPR032710">
    <property type="entry name" value="NTF2-like_dom_sf"/>
</dbReference>
<gene>
    <name evidence="1" type="ORF">KTT_35580</name>
</gene>
<evidence type="ECO:0008006" key="3">
    <source>
        <dbReference type="Google" id="ProtNLM"/>
    </source>
</evidence>
<dbReference type="InterPro" id="IPR009959">
    <property type="entry name" value="Cyclase_SnoaL-like"/>
</dbReference>
<sequence>MSRESNMAAQLRFAEAVNTGNYNLFNEVVAPNAIDHDPAPGQGPGPEGYHQFFSSLRAAFPDMKVNVEHLLMDDDNIAFAYTLTGTHQGKLLGFAPTGKKINVRGMQISKFADGKLVERWGSSDQLGILQQLGLAPST</sequence>
<protein>
    <recommendedName>
        <fullName evidence="3">Ester cyclase</fullName>
    </recommendedName>
</protein>
<dbReference type="AlphaFoldDB" id="A0A402A3S4"/>
<evidence type="ECO:0000313" key="2">
    <source>
        <dbReference type="Proteomes" id="UP000287352"/>
    </source>
</evidence>
<proteinExistence type="predicted"/>
<dbReference type="Proteomes" id="UP000287352">
    <property type="component" value="Unassembled WGS sequence"/>
</dbReference>
<dbReference type="GO" id="GO:0030638">
    <property type="term" value="P:polyketide metabolic process"/>
    <property type="evidence" value="ECO:0007669"/>
    <property type="project" value="InterPro"/>
</dbReference>
<accession>A0A402A3S4</accession>
<evidence type="ECO:0000313" key="1">
    <source>
        <dbReference type="EMBL" id="GCE13699.1"/>
    </source>
</evidence>